<evidence type="ECO:0000256" key="6">
    <source>
        <dbReference type="ARBA" id="ARBA00023136"/>
    </source>
</evidence>
<evidence type="ECO:0000256" key="3">
    <source>
        <dbReference type="ARBA" id="ARBA00022475"/>
    </source>
</evidence>
<evidence type="ECO:0000256" key="1">
    <source>
        <dbReference type="ARBA" id="ARBA00004651"/>
    </source>
</evidence>
<keyword evidence="5 7" id="KW-1133">Transmembrane helix</keyword>
<evidence type="ECO:0000313" key="10">
    <source>
        <dbReference type="EMBL" id="TBW20866.1"/>
    </source>
</evidence>
<evidence type="ECO:0000256" key="7">
    <source>
        <dbReference type="RuleBase" id="RU363032"/>
    </source>
</evidence>
<dbReference type="AlphaFoldDB" id="A0A4Q9V0J2"/>
<dbReference type="SUPFAM" id="SSF161098">
    <property type="entry name" value="MetI-like"/>
    <property type="match status" value="1"/>
</dbReference>
<dbReference type="Gene3D" id="1.10.3720.10">
    <property type="entry name" value="MetI-like"/>
    <property type="match status" value="1"/>
</dbReference>
<feature type="transmembrane region" description="Helical" evidence="7">
    <location>
        <begin position="151"/>
        <end position="176"/>
    </location>
</feature>
<dbReference type="OrthoDB" id="3265694at2"/>
<evidence type="ECO:0000256" key="2">
    <source>
        <dbReference type="ARBA" id="ARBA00022448"/>
    </source>
</evidence>
<evidence type="ECO:0000259" key="9">
    <source>
        <dbReference type="PROSITE" id="PS50928"/>
    </source>
</evidence>
<name>A0A4Q9V0J2_9ACTO</name>
<comment type="subcellular location">
    <subcellularLocation>
        <location evidence="1 7">Cell membrane</location>
        <topology evidence="1 7">Multi-pass membrane protein</topology>
    </subcellularLocation>
</comment>
<dbReference type="GO" id="GO:0005886">
    <property type="term" value="C:plasma membrane"/>
    <property type="evidence" value="ECO:0007669"/>
    <property type="project" value="UniProtKB-SubCell"/>
</dbReference>
<dbReference type="InterPro" id="IPR051393">
    <property type="entry name" value="ABC_transporter_permease"/>
</dbReference>
<feature type="transmembrane region" description="Helical" evidence="7">
    <location>
        <begin position="12"/>
        <end position="36"/>
    </location>
</feature>
<dbReference type="Pfam" id="PF00528">
    <property type="entry name" value="BPD_transp_1"/>
    <property type="match status" value="1"/>
</dbReference>
<dbReference type="InterPro" id="IPR035906">
    <property type="entry name" value="MetI-like_sf"/>
</dbReference>
<feature type="domain" description="ABC transmembrane type-1" evidence="9">
    <location>
        <begin position="66"/>
        <end position="282"/>
    </location>
</feature>
<feature type="transmembrane region" description="Helical" evidence="7">
    <location>
        <begin position="263"/>
        <end position="286"/>
    </location>
</feature>
<organism evidence="10 11">
    <name type="scientific">Arcanobacterium bovis</name>
    <dbReference type="NCBI Taxonomy" id="2529275"/>
    <lineage>
        <taxon>Bacteria</taxon>
        <taxon>Bacillati</taxon>
        <taxon>Actinomycetota</taxon>
        <taxon>Actinomycetes</taxon>
        <taxon>Actinomycetales</taxon>
        <taxon>Actinomycetaceae</taxon>
        <taxon>Arcanobacterium</taxon>
    </lineage>
</organism>
<evidence type="ECO:0000256" key="5">
    <source>
        <dbReference type="ARBA" id="ARBA00022989"/>
    </source>
</evidence>
<protein>
    <submittedName>
        <fullName evidence="10">Sugar ABC transporter permease</fullName>
    </submittedName>
</protein>
<sequence>MKFQRWYTPYLLLAPALIWVAVFAIWPFLNTVYLAFTDARPLRTPNFIGVENFTQLFSDERFIYALITSLLYVVLCVPLLTFLPLLLALLVEKKVPGISVFRTTYYFPVIASVVVVGIIWSWLFDSRGIINESLQFIGITDTPIDFLIDRWLIIISAASLTIWKGLGYYMVVYLAALGNVSKELYEAAALDGAGWWRRFWSVTVPGVRGAMMLVSALITVAAMRVFSEIYVLTNGSGGPGGKSQSMVMLIQQTGKGLNGNLGYASAISVVLFALTIVPLLFVMYLNQGEEIRETLRIRKTAKLARRAAKARVASGRAASGHVTTDAAPTTVGTDVAPEERENLR</sequence>
<keyword evidence="6 7" id="KW-0472">Membrane</keyword>
<reference evidence="10 11" key="1">
    <citation type="submission" date="2019-02" db="EMBL/GenBank/DDBJ databases">
        <title>Arcanobacterium bovis sp. nov., isolated from the milk of a cow with mastitis.</title>
        <authorList>
            <person name="Sammra O."/>
            <person name="Foster G."/>
            <person name="Hassan A."/>
            <person name="Alssahen M."/>
            <person name="Laemmler C."/>
            <person name="Borowiak M."/>
            <person name="Malorny B."/>
            <person name="Abdulmawjood A."/>
        </authorList>
    </citation>
    <scope>NUCLEOTIDE SEQUENCE [LARGE SCALE GENOMIC DNA]</scope>
    <source>
        <strain evidence="10 11">C605018/01/1</strain>
    </source>
</reference>
<proteinExistence type="inferred from homology"/>
<dbReference type="RefSeq" id="WP_131282240.1">
    <property type="nucleotide sequence ID" value="NZ_JBHSLR010000003.1"/>
</dbReference>
<feature type="transmembrane region" description="Helical" evidence="7">
    <location>
        <begin position="62"/>
        <end position="91"/>
    </location>
</feature>
<dbReference type="PANTHER" id="PTHR30193:SF44">
    <property type="entry name" value="LACTOSE TRANSPORT SYSTEM PERMEASE PROTEIN LACF"/>
    <property type="match status" value="1"/>
</dbReference>
<evidence type="ECO:0000256" key="4">
    <source>
        <dbReference type="ARBA" id="ARBA00022692"/>
    </source>
</evidence>
<dbReference type="GO" id="GO:0055085">
    <property type="term" value="P:transmembrane transport"/>
    <property type="evidence" value="ECO:0007669"/>
    <property type="project" value="InterPro"/>
</dbReference>
<feature type="region of interest" description="Disordered" evidence="8">
    <location>
        <begin position="314"/>
        <end position="344"/>
    </location>
</feature>
<evidence type="ECO:0000313" key="11">
    <source>
        <dbReference type="Proteomes" id="UP000293036"/>
    </source>
</evidence>
<dbReference type="Proteomes" id="UP000293036">
    <property type="component" value="Unassembled WGS sequence"/>
</dbReference>
<keyword evidence="4 7" id="KW-0812">Transmembrane</keyword>
<comment type="similarity">
    <text evidence="7">Belongs to the binding-protein-dependent transport system permease family.</text>
</comment>
<evidence type="ECO:0000256" key="8">
    <source>
        <dbReference type="SAM" id="MobiDB-lite"/>
    </source>
</evidence>
<dbReference type="EMBL" id="SJDT01000007">
    <property type="protein sequence ID" value="TBW20866.1"/>
    <property type="molecule type" value="Genomic_DNA"/>
</dbReference>
<keyword evidence="2 7" id="KW-0813">Transport</keyword>
<comment type="caution">
    <text evidence="10">The sequence shown here is derived from an EMBL/GenBank/DDBJ whole genome shotgun (WGS) entry which is preliminary data.</text>
</comment>
<dbReference type="CDD" id="cd06261">
    <property type="entry name" value="TM_PBP2"/>
    <property type="match status" value="1"/>
</dbReference>
<dbReference type="SUPFAM" id="SSF160964">
    <property type="entry name" value="MalF N-terminal region-like"/>
    <property type="match status" value="1"/>
</dbReference>
<dbReference type="InterPro" id="IPR000515">
    <property type="entry name" value="MetI-like"/>
</dbReference>
<dbReference type="PANTHER" id="PTHR30193">
    <property type="entry name" value="ABC TRANSPORTER PERMEASE PROTEIN"/>
    <property type="match status" value="1"/>
</dbReference>
<keyword evidence="3" id="KW-1003">Cell membrane</keyword>
<accession>A0A4Q9V0J2</accession>
<gene>
    <name evidence="10" type="ORF">EZJ44_08030</name>
</gene>
<dbReference type="PROSITE" id="PS50928">
    <property type="entry name" value="ABC_TM1"/>
    <property type="match status" value="1"/>
</dbReference>
<feature type="transmembrane region" description="Helical" evidence="7">
    <location>
        <begin position="103"/>
        <end position="123"/>
    </location>
</feature>
<keyword evidence="11" id="KW-1185">Reference proteome</keyword>
<feature type="transmembrane region" description="Helical" evidence="7">
    <location>
        <begin position="207"/>
        <end position="226"/>
    </location>
</feature>